<dbReference type="HAMAP" id="MF_00301">
    <property type="entry name" value="Homoser_kinase_2"/>
    <property type="match status" value="1"/>
</dbReference>
<dbReference type="GO" id="GO:0005524">
    <property type="term" value="F:ATP binding"/>
    <property type="evidence" value="ECO:0007669"/>
    <property type="project" value="UniProtKB-KW"/>
</dbReference>
<keyword evidence="11" id="KW-1185">Reference proteome</keyword>
<dbReference type="EMBL" id="BMIY01000002">
    <property type="protein sequence ID" value="GGG51355.1"/>
    <property type="molecule type" value="Genomic_DNA"/>
</dbReference>
<evidence type="ECO:0000259" key="9">
    <source>
        <dbReference type="Pfam" id="PF01636"/>
    </source>
</evidence>
<dbReference type="SUPFAM" id="SSF56112">
    <property type="entry name" value="Protein kinase-like (PK-like)"/>
    <property type="match status" value="1"/>
</dbReference>
<dbReference type="Gene3D" id="3.90.1200.10">
    <property type="match status" value="1"/>
</dbReference>
<dbReference type="InterPro" id="IPR002575">
    <property type="entry name" value="Aminoglycoside_PTrfase"/>
</dbReference>
<name>A0A917GMD8_9GAMM</name>
<evidence type="ECO:0000256" key="3">
    <source>
        <dbReference type="ARBA" id="ARBA00022697"/>
    </source>
</evidence>
<keyword evidence="4 8" id="KW-0547">Nucleotide-binding</keyword>
<keyword evidence="6 8" id="KW-0067">ATP-binding</keyword>
<feature type="domain" description="Aminoglycoside phosphotransferase" evidence="9">
    <location>
        <begin position="27"/>
        <end position="250"/>
    </location>
</feature>
<keyword evidence="3 8" id="KW-0791">Threonine biosynthesis</keyword>
<evidence type="ECO:0000256" key="4">
    <source>
        <dbReference type="ARBA" id="ARBA00022741"/>
    </source>
</evidence>
<comment type="caution">
    <text evidence="10">The sequence shown here is derived from an EMBL/GenBank/DDBJ whole genome shotgun (WGS) entry which is preliminary data.</text>
</comment>
<comment type="catalytic activity">
    <reaction evidence="8">
        <text>L-homoserine + ATP = O-phospho-L-homoserine + ADP + H(+)</text>
        <dbReference type="Rhea" id="RHEA:13985"/>
        <dbReference type="ChEBI" id="CHEBI:15378"/>
        <dbReference type="ChEBI" id="CHEBI:30616"/>
        <dbReference type="ChEBI" id="CHEBI:57476"/>
        <dbReference type="ChEBI" id="CHEBI:57590"/>
        <dbReference type="ChEBI" id="CHEBI:456216"/>
        <dbReference type="EC" id="2.7.1.39"/>
    </reaction>
</comment>
<evidence type="ECO:0000256" key="2">
    <source>
        <dbReference type="ARBA" id="ARBA00022679"/>
    </source>
</evidence>
<evidence type="ECO:0000256" key="8">
    <source>
        <dbReference type="HAMAP-Rule" id="MF_00301"/>
    </source>
</evidence>
<gene>
    <name evidence="8 10" type="primary">thrB</name>
    <name evidence="10" type="ORF">GCM10011403_05660</name>
</gene>
<dbReference type="GO" id="GO:0004413">
    <property type="term" value="F:homoserine kinase activity"/>
    <property type="evidence" value="ECO:0007669"/>
    <property type="project" value="UniProtKB-UniRule"/>
</dbReference>
<dbReference type="InterPro" id="IPR011009">
    <property type="entry name" value="Kinase-like_dom_sf"/>
</dbReference>
<comment type="pathway">
    <text evidence="8">Amino-acid biosynthesis; L-threonine biosynthesis; L-threonine from L-aspartate: step 4/5.</text>
</comment>
<evidence type="ECO:0000256" key="6">
    <source>
        <dbReference type="ARBA" id="ARBA00022840"/>
    </source>
</evidence>
<sequence>MSVFTPLQEDEIREFISDYNLGDMESYQGIQGGSENTNFFVTTASSGHQQHWVLTLIERGPVDELPFFIDLLESLHTSGLSVPYALPDRHQQRIRHLKGRPALLQPCLPGEHPTCITPELSHALGVWLARMHSATENTSLNRQSDRSPQWVVTQARSLLRSHWQSHQQWLAPALDQLADWLQSPPTMPVSIIHGDLFRDNAMVSGNSINGVIDFYNAYRGWTLMDMAICVNDWCIDFDNSMQPRIQRKNIQALFSGYRTIKHLTPSESEHWLSMLQLAALRFWVSRQQSWKQQAATLEITVKDPAPFGRLFRLYRELQLSNASDADW</sequence>
<evidence type="ECO:0000256" key="5">
    <source>
        <dbReference type="ARBA" id="ARBA00022777"/>
    </source>
</evidence>
<dbReference type="GO" id="GO:0009088">
    <property type="term" value="P:threonine biosynthetic process"/>
    <property type="evidence" value="ECO:0007669"/>
    <property type="project" value="UniProtKB-UniRule"/>
</dbReference>
<protein>
    <recommendedName>
        <fullName evidence="8">Homoserine kinase</fullName>
        <shortName evidence="8">HK</shortName>
        <shortName evidence="8">HSK</shortName>
        <ecNumber evidence="8">2.7.1.39</ecNumber>
    </recommendedName>
</protein>
<evidence type="ECO:0000256" key="1">
    <source>
        <dbReference type="ARBA" id="ARBA00022605"/>
    </source>
</evidence>
<dbReference type="AlphaFoldDB" id="A0A917GMD8"/>
<comment type="similarity">
    <text evidence="7 8">Belongs to the pseudomonas-type ThrB family.</text>
</comment>
<dbReference type="NCBIfam" id="NF003558">
    <property type="entry name" value="PRK05231.1"/>
    <property type="match status" value="1"/>
</dbReference>
<dbReference type="EC" id="2.7.1.39" evidence="8"/>
<reference evidence="10" key="2">
    <citation type="submission" date="2020-09" db="EMBL/GenBank/DDBJ databases">
        <authorList>
            <person name="Sun Q."/>
            <person name="Zhou Y."/>
        </authorList>
    </citation>
    <scope>NUCLEOTIDE SEQUENCE</scope>
    <source>
        <strain evidence="10">CGMCC 1.15425</strain>
    </source>
</reference>
<evidence type="ECO:0000313" key="10">
    <source>
        <dbReference type="EMBL" id="GGG51355.1"/>
    </source>
</evidence>
<dbReference type="InterPro" id="IPR050249">
    <property type="entry name" value="Pseudomonas-type_ThrB"/>
</dbReference>
<dbReference type="InterPro" id="IPR005280">
    <property type="entry name" value="Homoserine_kinase_II"/>
</dbReference>
<keyword evidence="5 8" id="KW-0418">Kinase</keyword>
<accession>A0A917GMD8</accession>
<keyword evidence="1 8" id="KW-0028">Amino-acid biosynthesis</keyword>
<dbReference type="OrthoDB" id="9777460at2"/>
<proteinExistence type="inferred from homology"/>
<dbReference type="RefSeq" id="WP_068811487.1">
    <property type="nucleotide sequence ID" value="NZ_BMIY01000002.1"/>
</dbReference>
<keyword evidence="2 8" id="KW-0808">Transferase</keyword>
<dbReference type="PANTHER" id="PTHR21064:SF6">
    <property type="entry name" value="AMINOGLYCOSIDE PHOSPHOTRANSFERASE DOMAIN-CONTAINING PROTEIN"/>
    <property type="match status" value="1"/>
</dbReference>
<dbReference type="CDD" id="cd05153">
    <property type="entry name" value="HomoserineK_II"/>
    <property type="match status" value="1"/>
</dbReference>
<dbReference type="Proteomes" id="UP000627715">
    <property type="component" value="Unassembled WGS sequence"/>
</dbReference>
<evidence type="ECO:0000313" key="11">
    <source>
        <dbReference type="Proteomes" id="UP000627715"/>
    </source>
</evidence>
<dbReference type="Gene3D" id="3.30.200.20">
    <property type="entry name" value="Phosphorylase Kinase, domain 1"/>
    <property type="match status" value="1"/>
</dbReference>
<dbReference type="PANTHER" id="PTHR21064">
    <property type="entry name" value="AMINOGLYCOSIDE PHOSPHOTRANSFERASE DOMAIN-CONTAINING PROTEIN-RELATED"/>
    <property type="match status" value="1"/>
</dbReference>
<reference evidence="10" key="1">
    <citation type="journal article" date="2014" name="Int. J. Syst. Evol. Microbiol.">
        <title>Complete genome sequence of Corynebacterium casei LMG S-19264T (=DSM 44701T), isolated from a smear-ripened cheese.</title>
        <authorList>
            <consortium name="US DOE Joint Genome Institute (JGI-PGF)"/>
            <person name="Walter F."/>
            <person name="Albersmeier A."/>
            <person name="Kalinowski J."/>
            <person name="Ruckert C."/>
        </authorList>
    </citation>
    <scope>NUCLEOTIDE SEQUENCE</scope>
    <source>
        <strain evidence="10">CGMCC 1.15425</strain>
    </source>
</reference>
<organism evidence="10 11">
    <name type="scientific">Pseudohongiella nitratireducens</name>
    <dbReference type="NCBI Taxonomy" id="1768907"/>
    <lineage>
        <taxon>Bacteria</taxon>
        <taxon>Pseudomonadati</taxon>
        <taxon>Pseudomonadota</taxon>
        <taxon>Gammaproteobacteria</taxon>
        <taxon>Pseudomonadales</taxon>
        <taxon>Pseudohongiellaceae</taxon>
        <taxon>Pseudohongiella</taxon>
    </lineage>
</organism>
<dbReference type="Pfam" id="PF01636">
    <property type="entry name" value="APH"/>
    <property type="match status" value="1"/>
</dbReference>
<evidence type="ECO:0000256" key="7">
    <source>
        <dbReference type="ARBA" id="ARBA00038240"/>
    </source>
</evidence>